<dbReference type="AlphaFoldDB" id="A0A377UTP6"/>
<dbReference type="EMBL" id="UGKT01000001">
    <property type="protein sequence ID" value="STT01014.1"/>
    <property type="molecule type" value="Genomic_DNA"/>
</dbReference>
<gene>
    <name evidence="1" type="ORF">NCTC13443_01315</name>
</gene>
<sequence>MADDHHYAFLREVFFTAAGGAFGLNFFQQGGGAVFTADQIRVFSPPLSG</sequence>
<evidence type="ECO:0000313" key="1">
    <source>
        <dbReference type="EMBL" id="STT01014.1"/>
    </source>
</evidence>
<accession>A0A377UTP6</accession>
<evidence type="ECO:0000313" key="2">
    <source>
        <dbReference type="Proteomes" id="UP000255518"/>
    </source>
</evidence>
<name>A0A377UTP6_KLEPN</name>
<dbReference type="Proteomes" id="UP000255518">
    <property type="component" value="Unassembled WGS sequence"/>
</dbReference>
<organism evidence="1 2">
    <name type="scientific">Klebsiella pneumoniae</name>
    <dbReference type="NCBI Taxonomy" id="573"/>
    <lineage>
        <taxon>Bacteria</taxon>
        <taxon>Pseudomonadati</taxon>
        <taxon>Pseudomonadota</taxon>
        <taxon>Gammaproteobacteria</taxon>
        <taxon>Enterobacterales</taxon>
        <taxon>Enterobacteriaceae</taxon>
        <taxon>Klebsiella/Raoultella group</taxon>
        <taxon>Klebsiella</taxon>
        <taxon>Klebsiella pneumoniae complex</taxon>
    </lineage>
</organism>
<reference evidence="1 2" key="1">
    <citation type="submission" date="2018-06" db="EMBL/GenBank/DDBJ databases">
        <authorList>
            <consortium name="Pathogen Informatics"/>
            <person name="Doyle S."/>
        </authorList>
    </citation>
    <scope>NUCLEOTIDE SEQUENCE [LARGE SCALE GENOMIC DNA]</scope>
    <source>
        <strain evidence="1 2">NCTC13443</strain>
    </source>
</reference>
<protein>
    <submittedName>
        <fullName evidence="1">Uncharacterized protein</fullName>
    </submittedName>
</protein>
<proteinExistence type="predicted"/>